<keyword evidence="1" id="KW-1133">Transmembrane helix</keyword>
<dbReference type="SUPFAM" id="SSF56112">
    <property type="entry name" value="Protein kinase-like (PK-like)"/>
    <property type="match status" value="1"/>
</dbReference>
<evidence type="ECO:0000256" key="1">
    <source>
        <dbReference type="SAM" id="Phobius"/>
    </source>
</evidence>
<sequence length="459" mass="51436">MASPTPTFFKWYRLSVESLPRVCLDVINDGTAPQNGKLQMAPVGNYTGQHWQFIPSPGGSFALLTLYTGTDMFLRNDNRIPHLGLDHIDDRWRLEHLPSLGAEEITRFRLYSEIGAPSKLYFGPESDRTWFNGQRLHLRSSQARHATVWILSEIRPIWEPEFLISPLISPESTGDWTNVRTSEGSRKDGQANMVTDDVDHLVVLIQRLTARKAPPGSLDWQSATAASTSLPSDSHLLEFSSWSRTSGTVNNLTLRTYLGLMNPSTTTILDVSAGFRSPEISRNIADSNPASSGGSPAIAYSESTPSYTNLYTLVSQRNDTSGLIYIFIIRPGTIFTKRGMVTSHPHKWICQIEGDLTSFSISSFGLRRIGQGDNIPQNYIWSDKGVDAQFRNRENLPNQHIAYLGHGLRTKIWSYFGCLANGLMHMHANGIRHRDIKPRNILATLMGLYMPTLVIISFR</sequence>
<protein>
    <recommendedName>
        <fullName evidence="5">Protein kinase domain-containing protein</fullName>
    </recommendedName>
</protein>
<reference evidence="2 4" key="1">
    <citation type="submission" date="2020-01" db="EMBL/GenBank/DDBJ databases">
        <authorList>
            <consortium name="DOE Joint Genome Institute"/>
            <person name="Haridas S."/>
            <person name="Albert R."/>
            <person name="Binder M."/>
            <person name="Bloem J."/>
            <person name="Labutti K."/>
            <person name="Salamov A."/>
            <person name="Andreopoulos B."/>
            <person name="Baker S.E."/>
            <person name="Barry K."/>
            <person name="Bills G."/>
            <person name="Bluhm B.H."/>
            <person name="Cannon C."/>
            <person name="Castanera R."/>
            <person name="Culley D.E."/>
            <person name="Daum C."/>
            <person name="Ezra D."/>
            <person name="Gonzalez J.B."/>
            <person name="Henrissat B."/>
            <person name="Kuo A."/>
            <person name="Liang C."/>
            <person name="Lipzen A."/>
            <person name="Lutzoni F."/>
            <person name="Magnuson J."/>
            <person name="Mondo S."/>
            <person name="Nolan M."/>
            <person name="Ohm R."/>
            <person name="Pangilinan J."/>
            <person name="Park H.-J."/>
            <person name="Ramirez L."/>
            <person name="Alfaro M."/>
            <person name="Sun H."/>
            <person name="Tritt A."/>
            <person name="Yoshinaga Y."/>
            <person name="Zwiers L.-H."/>
            <person name="Turgeon B.G."/>
            <person name="Goodwin S.B."/>
            <person name="Spatafora J.W."/>
            <person name="Crous P.W."/>
            <person name="Grigoriev I.V."/>
        </authorList>
    </citation>
    <scope>NUCLEOTIDE SEQUENCE</scope>
    <source>
        <strain evidence="2 4">CBS 781.70</strain>
    </source>
</reference>
<evidence type="ECO:0008006" key="5">
    <source>
        <dbReference type="Google" id="ProtNLM"/>
    </source>
</evidence>
<dbReference type="InterPro" id="IPR011009">
    <property type="entry name" value="Kinase-like_dom_sf"/>
</dbReference>
<evidence type="ECO:0000313" key="3">
    <source>
        <dbReference type="Proteomes" id="UP000504638"/>
    </source>
</evidence>
<evidence type="ECO:0000313" key="2">
    <source>
        <dbReference type="EMBL" id="KAF1815843.1"/>
    </source>
</evidence>
<keyword evidence="1" id="KW-0812">Transmembrane</keyword>
<reference evidence="4" key="2">
    <citation type="submission" date="2020-04" db="EMBL/GenBank/DDBJ databases">
        <authorList>
            <consortium name="NCBI Genome Project"/>
        </authorList>
    </citation>
    <scope>NUCLEOTIDE SEQUENCE</scope>
    <source>
        <strain evidence="4">CBS 781.70</strain>
    </source>
</reference>
<dbReference type="SUPFAM" id="SSF50370">
    <property type="entry name" value="Ricin B-like lectins"/>
    <property type="match status" value="1"/>
</dbReference>
<dbReference type="InterPro" id="IPR035992">
    <property type="entry name" value="Ricin_B-like_lectins"/>
</dbReference>
<proteinExistence type="predicted"/>
<accession>A0A6G1GCT9</accession>
<reference evidence="4" key="3">
    <citation type="submission" date="2025-04" db="UniProtKB">
        <authorList>
            <consortium name="RefSeq"/>
        </authorList>
    </citation>
    <scope>IDENTIFICATION</scope>
    <source>
        <strain evidence="4">CBS 781.70</strain>
    </source>
</reference>
<keyword evidence="3" id="KW-1185">Reference proteome</keyword>
<dbReference type="CDD" id="cd00161">
    <property type="entry name" value="beta-trefoil_Ricin-like"/>
    <property type="match status" value="1"/>
</dbReference>
<name>A0A6G1GCT9_9PEZI</name>
<keyword evidence="1" id="KW-0472">Membrane</keyword>
<dbReference type="EMBL" id="ML975151">
    <property type="protein sequence ID" value="KAF1815843.1"/>
    <property type="molecule type" value="Genomic_DNA"/>
</dbReference>
<evidence type="ECO:0000313" key="4">
    <source>
        <dbReference type="RefSeq" id="XP_033537474.1"/>
    </source>
</evidence>
<dbReference type="OrthoDB" id="9986966at2759"/>
<dbReference type="AlphaFoldDB" id="A0A6G1GCT9"/>
<organism evidence="2">
    <name type="scientific">Eremomyces bilateralis CBS 781.70</name>
    <dbReference type="NCBI Taxonomy" id="1392243"/>
    <lineage>
        <taxon>Eukaryota</taxon>
        <taxon>Fungi</taxon>
        <taxon>Dikarya</taxon>
        <taxon>Ascomycota</taxon>
        <taxon>Pezizomycotina</taxon>
        <taxon>Dothideomycetes</taxon>
        <taxon>Dothideomycetes incertae sedis</taxon>
        <taxon>Eremomycetales</taxon>
        <taxon>Eremomycetaceae</taxon>
        <taxon>Eremomyces</taxon>
    </lineage>
</organism>
<dbReference type="RefSeq" id="XP_033537474.1">
    <property type="nucleotide sequence ID" value="XM_033677949.1"/>
</dbReference>
<dbReference type="GeneID" id="54418519"/>
<gene>
    <name evidence="2 4" type="ORF">P152DRAFT_446851</name>
</gene>
<dbReference type="Gene3D" id="1.10.510.10">
    <property type="entry name" value="Transferase(Phosphotransferase) domain 1"/>
    <property type="match status" value="1"/>
</dbReference>
<dbReference type="Proteomes" id="UP000504638">
    <property type="component" value="Unplaced"/>
</dbReference>
<feature type="transmembrane region" description="Helical" evidence="1">
    <location>
        <begin position="440"/>
        <end position="458"/>
    </location>
</feature>